<comment type="caution">
    <text evidence="5">The sequence shown here is derived from an EMBL/GenBank/DDBJ whole genome shotgun (WGS) entry which is preliminary data.</text>
</comment>
<evidence type="ECO:0000256" key="1">
    <source>
        <dbReference type="ARBA" id="ARBA00006962"/>
    </source>
</evidence>
<dbReference type="Pfam" id="PF06925">
    <property type="entry name" value="MGDG_synth"/>
    <property type="match status" value="1"/>
</dbReference>
<gene>
    <name evidence="5" type="ORF">HLB44_18080</name>
</gene>
<name>A0ABX2EJZ9_9BURK</name>
<accession>A0ABX2EJZ9</accession>
<keyword evidence="2" id="KW-0328">Glycosyltransferase</keyword>
<reference evidence="5 6" key="1">
    <citation type="submission" date="2020-05" db="EMBL/GenBank/DDBJ databases">
        <title>Aquincola sp. isolate from soil.</title>
        <authorList>
            <person name="Han J."/>
            <person name="Kim D.-U."/>
        </authorList>
    </citation>
    <scope>NUCLEOTIDE SEQUENCE [LARGE SCALE GENOMIC DNA]</scope>
    <source>
        <strain evidence="5 6">S2</strain>
    </source>
</reference>
<organism evidence="5 6">
    <name type="scientific">Pseudaquabacterium terrae</name>
    <dbReference type="NCBI Taxonomy" id="2732868"/>
    <lineage>
        <taxon>Bacteria</taxon>
        <taxon>Pseudomonadati</taxon>
        <taxon>Pseudomonadota</taxon>
        <taxon>Betaproteobacteria</taxon>
        <taxon>Burkholderiales</taxon>
        <taxon>Sphaerotilaceae</taxon>
        <taxon>Pseudaquabacterium</taxon>
    </lineage>
</organism>
<feature type="domain" description="Diacylglycerol glucosyltransferase N-terminal" evidence="4">
    <location>
        <begin position="15"/>
        <end position="178"/>
    </location>
</feature>
<comment type="similarity">
    <text evidence="1">Belongs to the glycosyltransferase 28 family.</text>
</comment>
<evidence type="ECO:0000313" key="5">
    <source>
        <dbReference type="EMBL" id="NRF68905.1"/>
    </source>
</evidence>
<evidence type="ECO:0000313" key="6">
    <source>
        <dbReference type="Proteomes" id="UP000737171"/>
    </source>
</evidence>
<evidence type="ECO:0000259" key="4">
    <source>
        <dbReference type="Pfam" id="PF06925"/>
    </source>
</evidence>
<evidence type="ECO:0000256" key="3">
    <source>
        <dbReference type="ARBA" id="ARBA00022679"/>
    </source>
</evidence>
<dbReference type="PANTHER" id="PTHR43025">
    <property type="entry name" value="MONOGALACTOSYLDIACYLGLYCEROL SYNTHASE"/>
    <property type="match status" value="1"/>
</dbReference>
<keyword evidence="3" id="KW-0808">Transferase</keyword>
<dbReference type="EMBL" id="JABRWJ010000005">
    <property type="protein sequence ID" value="NRF68905.1"/>
    <property type="molecule type" value="Genomic_DNA"/>
</dbReference>
<dbReference type="InterPro" id="IPR009695">
    <property type="entry name" value="Diacylglyc_glucosyltr_N"/>
</dbReference>
<sequence>MQTVALIYCNAGGGHRAAAQALQAAIQEEGRPWRVELVNLFEVLDPQSRLRKLTGLAPEDFYNQRLKRGWTLGMAQELKLLQGLIRLSHASLLKTLQQHWAATEPDLVVSLVPNFNRVLQRSVASSLPGVPFVTVMTDLADLPPSFWVDPGLQQHIVCGTPRALEQARAQGYPDEQLSLVSGMMLRPDFHRPPLEPAARAVLRLGHGLPAEAPVGVVSFGGQGSQVMVNIARQLPALPLILMCGHNERLAERLRRLPAEAPRLVLGFTPEVPRVLALGDFFIGKPGPGSLSEAVQMGLPVLTVRNAWTMPQERFNTEWVRELGIGHVLPGFRRMQPAVQALLDELPELKTRVGRVRNRAVYEVTALLARQLADAQDERPPMHTLDLLEAR</sequence>
<protein>
    <submittedName>
        <fullName evidence="5">Galactosyldiacylglycerol synthase</fullName>
    </submittedName>
</protein>
<dbReference type="InterPro" id="IPR050519">
    <property type="entry name" value="Glycosyltransf_28_UgtP"/>
</dbReference>
<dbReference type="PANTHER" id="PTHR43025:SF3">
    <property type="entry name" value="MONOGALACTOSYLDIACYLGLYCEROL SYNTHASE 1, CHLOROPLASTIC"/>
    <property type="match status" value="1"/>
</dbReference>
<proteinExistence type="inferred from homology"/>
<dbReference type="Gene3D" id="3.40.50.2000">
    <property type="entry name" value="Glycogen Phosphorylase B"/>
    <property type="match status" value="1"/>
</dbReference>
<dbReference type="RefSeq" id="WP_173125058.1">
    <property type="nucleotide sequence ID" value="NZ_JABRWJ010000005.1"/>
</dbReference>
<dbReference type="Proteomes" id="UP000737171">
    <property type="component" value="Unassembled WGS sequence"/>
</dbReference>
<dbReference type="SUPFAM" id="SSF53756">
    <property type="entry name" value="UDP-Glycosyltransferase/glycogen phosphorylase"/>
    <property type="match status" value="1"/>
</dbReference>
<keyword evidence="6" id="KW-1185">Reference proteome</keyword>
<evidence type="ECO:0000256" key="2">
    <source>
        <dbReference type="ARBA" id="ARBA00022676"/>
    </source>
</evidence>